<comment type="caution">
    <text evidence="3">The sequence shown here is derived from an EMBL/GenBank/DDBJ whole genome shotgun (WGS) entry which is preliminary data.</text>
</comment>
<accession>A0ABD6ALS1</accession>
<organism evidence="3 4">
    <name type="scientific">Halorubrum rutilum</name>
    <dbReference type="NCBI Taxonomy" id="1364933"/>
    <lineage>
        <taxon>Archaea</taxon>
        <taxon>Methanobacteriati</taxon>
        <taxon>Methanobacteriota</taxon>
        <taxon>Stenosarchaea group</taxon>
        <taxon>Halobacteria</taxon>
        <taxon>Halobacteriales</taxon>
        <taxon>Haloferacaceae</taxon>
        <taxon>Halorubrum</taxon>
    </lineage>
</organism>
<dbReference type="AlphaFoldDB" id="A0ABD6ALS1"/>
<protein>
    <recommendedName>
        <fullName evidence="2">DUF8159 domain-containing protein</fullName>
    </recommendedName>
</protein>
<evidence type="ECO:0000256" key="1">
    <source>
        <dbReference type="SAM" id="MobiDB-lite"/>
    </source>
</evidence>
<feature type="region of interest" description="Disordered" evidence="1">
    <location>
        <begin position="1"/>
        <end position="22"/>
    </location>
</feature>
<dbReference type="RefSeq" id="WP_256407924.1">
    <property type="nucleotide sequence ID" value="NZ_JANHDN010000002.1"/>
</dbReference>
<dbReference type="InterPro" id="IPR058473">
    <property type="entry name" value="DUF8159"/>
</dbReference>
<keyword evidence="4" id="KW-1185">Reference proteome</keyword>
<proteinExistence type="predicted"/>
<sequence>MATTADSEERFLEAGETPESPAARELLATVEAETDGPTRFTGDDGVERIGFSDAGDVWVLRYRGTPHAGEERFREEVAALAAAFASHRPDGASLRATSLHECMTGTWHVCADAAAAFGRGELDREAFVDGVWDTAETESNC</sequence>
<reference evidence="3 4" key="1">
    <citation type="journal article" date="2019" name="Int. J. Syst. Evol. Microbiol.">
        <title>The Global Catalogue of Microorganisms (GCM) 10K type strain sequencing project: providing services to taxonomists for standard genome sequencing and annotation.</title>
        <authorList>
            <consortium name="The Broad Institute Genomics Platform"/>
            <consortium name="The Broad Institute Genome Sequencing Center for Infectious Disease"/>
            <person name="Wu L."/>
            <person name="Ma J."/>
        </authorList>
    </citation>
    <scope>NUCLEOTIDE SEQUENCE [LARGE SCALE GENOMIC DNA]</scope>
    <source>
        <strain evidence="3 4">CGMCC 1.12554</strain>
    </source>
</reference>
<name>A0ABD6ALS1_9EURY</name>
<dbReference type="Pfam" id="PF26490">
    <property type="entry name" value="DUF8159"/>
    <property type="match status" value="1"/>
</dbReference>
<gene>
    <name evidence="3" type="ORF">ACFQMF_11410</name>
</gene>
<dbReference type="Proteomes" id="UP001596545">
    <property type="component" value="Unassembled WGS sequence"/>
</dbReference>
<feature type="domain" description="DUF8159" evidence="2">
    <location>
        <begin position="53"/>
        <end position="138"/>
    </location>
</feature>
<evidence type="ECO:0000313" key="3">
    <source>
        <dbReference type="EMBL" id="MFC7325185.1"/>
    </source>
</evidence>
<evidence type="ECO:0000313" key="4">
    <source>
        <dbReference type="Proteomes" id="UP001596545"/>
    </source>
</evidence>
<dbReference type="EMBL" id="JBHTBL010000011">
    <property type="protein sequence ID" value="MFC7325185.1"/>
    <property type="molecule type" value="Genomic_DNA"/>
</dbReference>
<evidence type="ECO:0000259" key="2">
    <source>
        <dbReference type="Pfam" id="PF26490"/>
    </source>
</evidence>